<feature type="region of interest" description="Disordered" evidence="1">
    <location>
        <begin position="148"/>
        <end position="271"/>
    </location>
</feature>
<dbReference type="InterPro" id="IPR029188">
    <property type="entry name" value="Rrp14_N"/>
</dbReference>
<feature type="compositionally biased region" description="Basic and acidic residues" evidence="1">
    <location>
        <begin position="197"/>
        <end position="216"/>
    </location>
</feature>
<proteinExistence type="predicted"/>
<dbReference type="GO" id="GO:0005730">
    <property type="term" value="C:nucleolus"/>
    <property type="evidence" value="ECO:0007669"/>
    <property type="project" value="TreeGrafter"/>
</dbReference>
<dbReference type="PANTHER" id="PTHR13500:SF0">
    <property type="entry name" value="NUCLEOLAR PRE-RIBOSOMAL-ASSOCIATED PROTEIN 1"/>
    <property type="match status" value="1"/>
</dbReference>
<gene>
    <name evidence="5" type="ORF">RHSIM_Rhsim09G0102800</name>
</gene>
<dbReference type="InterPro" id="IPR039844">
    <property type="entry name" value="URB1"/>
</dbReference>
<evidence type="ECO:0000259" key="3">
    <source>
        <dbReference type="Pfam" id="PF15459"/>
    </source>
</evidence>
<feature type="domain" description="Ribosomal RNA-processing protein 14/surfeit locus protein 6 C-terminal" evidence="2">
    <location>
        <begin position="157"/>
        <end position="330"/>
    </location>
</feature>
<evidence type="ECO:0000256" key="1">
    <source>
        <dbReference type="SAM" id="MobiDB-lite"/>
    </source>
</evidence>
<feature type="region of interest" description="Disordered" evidence="1">
    <location>
        <begin position="56"/>
        <end position="130"/>
    </location>
</feature>
<protein>
    <submittedName>
        <fullName evidence="5">Uncharacterized protein</fullName>
    </submittedName>
</protein>
<feature type="compositionally biased region" description="Basic and acidic residues" evidence="1">
    <location>
        <begin position="154"/>
        <end position="163"/>
    </location>
</feature>
<evidence type="ECO:0000313" key="5">
    <source>
        <dbReference type="EMBL" id="KAF7133308.1"/>
    </source>
</evidence>
<dbReference type="Pfam" id="PF04935">
    <property type="entry name" value="SURF6"/>
    <property type="match status" value="1"/>
</dbReference>
<feature type="domain" description="Ribosomal RNA-processing protein 14 N-terminal" evidence="3">
    <location>
        <begin position="25"/>
        <end position="85"/>
    </location>
</feature>
<dbReference type="AlphaFoldDB" id="A0A834LFU2"/>
<evidence type="ECO:0000259" key="4">
    <source>
        <dbReference type="Pfam" id="PF16201"/>
    </source>
</evidence>
<dbReference type="EMBL" id="WJXA01000009">
    <property type="protein sequence ID" value="KAF7133308.1"/>
    <property type="molecule type" value="Genomic_DNA"/>
</dbReference>
<feature type="compositionally biased region" description="Basic and acidic residues" evidence="1">
    <location>
        <begin position="292"/>
        <end position="313"/>
    </location>
</feature>
<dbReference type="GO" id="GO:0000463">
    <property type="term" value="P:maturation of LSU-rRNA from tricistronic rRNA transcript (SSU-rRNA, 5.8S rRNA, LSU-rRNA)"/>
    <property type="evidence" value="ECO:0007669"/>
    <property type="project" value="TreeGrafter"/>
</dbReference>
<feature type="compositionally biased region" description="Basic and acidic residues" evidence="1">
    <location>
        <begin position="69"/>
        <end position="88"/>
    </location>
</feature>
<dbReference type="InterPro" id="IPR032436">
    <property type="entry name" value="URB1_C"/>
</dbReference>
<sequence>MKKKQQRTAQPPPTTLASADIKYLIRKNSSFFDNLIQLIPAKFYLPTDDDSKPYFPGLNKSAKLAAKQQTRDNIKKSRRDRLDPEKKPLTSTLDLLKQTLRPVPGPTEDGRDGAEPVGNPDRTPDRSVTYEELRQRLHRRIEELRGNRGGGEAWRSEKRENEYRKRKRVGCGGGDDDDDDQAEGKKSDGRGGNIGKSEGEIEKEVTEASKRIEFGKVKLGGGGEERNNKKKKLSKEKELEMAKRLEEAKKDPGVAKKHSWKAAVSRAAGDKVHDDPKMLKVSMSKEKRRHEKNAEKWKDRVESREKVKGEKQQKRAGNIAERIHQKKMRKIAKREKKLMRPGFEGRKEGGVLKASCIAKKRIDLVDSTLRVSSDFSALLVGLSIAGCAFDMLSAYLQQPNTQGISSNIFWEMEEKPFDILLFESIDFQLIKLAMCFELDTADLCLLKAVNVANKRKVMHTHWFPLTMDLSRVIHNTPIEVLSHFVRKTSMTRAKMFLLTELNPVHLSVFGHFFSDVMNEYSLPNDNVTDGTCSNTLSDDNFVMLLPTALSYLISASMKYKGQFHKCVRSMSPFYSRILIHSFSDWKSYITMDIFNIECIEFLPPSMGELLNLLSHSLLGKSICMLWYYFAFTGDAVKLKKQLKLFNSVCPGAANEDLLDCDVEIDAYSLDQSLNLVHRVVAKIYLCRMLLLSKSNQIRSPPEEDGNTKEIYSEVGSNKEEFGDPSTLKMLRGVLPSLSDGNSQILVLQLLLAHSQPMASILRLLIVPSTDESALYGETRQQKTSEMYMKQLEVVRLLRALFRMKAQHCSFDFEKDINANPRELLFLLLSSYGATLSEVDIAEMDYLWGSAAIRIRKEQEQEQDLLSHMMKDVEAVQHGDSDDMNEINYLNVEQIQTYDPVFTLRFLIHVLLMGYIEPVEFASLGLPAIAFASISSPHDEMRKLGYEALGGLKNALECQKRKDLMRLRLLLTYLQNGIEDRWQKIPSITAKFVSEASSIQSASQGFYAYISVICKFVDMGLDSDDDAQIYIRNNILEILLGFYASPLSDIESKEPILQVVKKSVKVHKLARHLVKHCSIISWLSSIVSVFCGKQYQAQTNLPFPLLNRALEIYNVVDVCWDGIYSPCAELGLEDIDSYVHPHAHEGDKLLMFVRWATSTALQSSSAKALQPGDTYCDSAILLETEQSEDSSISKLLRWLTVSVILGKLSLKSVDLELNFAPELSKPGNTAVFTETQ</sequence>
<feature type="domain" description="URB1 C-terminal" evidence="4">
    <location>
        <begin position="1000"/>
        <end position="1081"/>
    </location>
</feature>
<organism evidence="5 6">
    <name type="scientific">Rhododendron simsii</name>
    <name type="common">Sims's rhododendron</name>
    <dbReference type="NCBI Taxonomy" id="118357"/>
    <lineage>
        <taxon>Eukaryota</taxon>
        <taxon>Viridiplantae</taxon>
        <taxon>Streptophyta</taxon>
        <taxon>Embryophyta</taxon>
        <taxon>Tracheophyta</taxon>
        <taxon>Spermatophyta</taxon>
        <taxon>Magnoliopsida</taxon>
        <taxon>eudicotyledons</taxon>
        <taxon>Gunneridae</taxon>
        <taxon>Pentapetalae</taxon>
        <taxon>asterids</taxon>
        <taxon>Ericales</taxon>
        <taxon>Ericaceae</taxon>
        <taxon>Ericoideae</taxon>
        <taxon>Rhodoreae</taxon>
        <taxon>Rhododendron</taxon>
    </lineage>
</organism>
<dbReference type="InterPro" id="IPR029190">
    <property type="entry name" value="Rrp14/SURF6_C"/>
</dbReference>
<keyword evidence="6" id="KW-1185">Reference proteome</keyword>
<evidence type="ECO:0000259" key="2">
    <source>
        <dbReference type="Pfam" id="PF04935"/>
    </source>
</evidence>
<name>A0A834LFU2_RHOSS</name>
<dbReference type="Pfam" id="PF15459">
    <property type="entry name" value="RRP14"/>
    <property type="match status" value="1"/>
</dbReference>
<evidence type="ECO:0000313" key="6">
    <source>
        <dbReference type="Proteomes" id="UP000626092"/>
    </source>
</evidence>
<reference evidence="5" key="1">
    <citation type="submission" date="2019-11" db="EMBL/GenBank/DDBJ databases">
        <authorList>
            <person name="Liu Y."/>
            <person name="Hou J."/>
            <person name="Li T.-Q."/>
            <person name="Guan C.-H."/>
            <person name="Wu X."/>
            <person name="Wu H.-Z."/>
            <person name="Ling F."/>
            <person name="Zhang R."/>
            <person name="Shi X.-G."/>
            <person name="Ren J.-P."/>
            <person name="Chen E.-F."/>
            <person name="Sun J.-M."/>
        </authorList>
    </citation>
    <scope>NUCLEOTIDE SEQUENCE</scope>
    <source>
        <strain evidence="5">Adult_tree_wgs_1</strain>
        <tissue evidence="5">Leaves</tissue>
    </source>
</reference>
<dbReference type="PANTHER" id="PTHR13500">
    <property type="entry name" value="NUCLEOLAR PRERIBOSOMAL-ASSOCIATED PROTEIN 1"/>
    <property type="match status" value="1"/>
</dbReference>
<accession>A0A834LFU2</accession>
<dbReference type="Pfam" id="PF16201">
    <property type="entry name" value="NopRA1"/>
    <property type="match status" value="1"/>
</dbReference>
<dbReference type="Proteomes" id="UP000626092">
    <property type="component" value="Unassembled WGS sequence"/>
</dbReference>
<dbReference type="OrthoDB" id="444809at2759"/>
<comment type="caution">
    <text evidence="5">The sequence shown here is derived from an EMBL/GenBank/DDBJ whole genome shotgun (WGS) entry which is preliminary data.</text>
</comment>
<dbReference type="GO" id="GO:0000466">
    <property type="term" value="P:maturation of 5.8S rRNA from tricistronic rRNA transcript (SSU-rRNA, 5.8S rRNA, LSU-rRNA)"/>
    <property type="evidence" value="ECO:0007669"/>
    <property type="project" value="TreeGrafter"/>
</dbReference>
<feature type="region of interest" description="Disordered" evidence="1">
    <location>
        <begin position="283"/>
        <end position="317"/>
    </location>
</feature>
<feature type="compositionally biased region" description="Basic and acidic residues" evidence="1">
    <location>
        <begin position="235"/>
        <end position="254"/>
    </location>
</feature>